<evidence type="ECO:0000313" key="3">
    <source>
        <dbReference type="Proteomes" id="UP000176751"/>
    </source>
</evidence>
<dbReference type="EMBL" id="MFCA01000005">
    <property type="protein sequence ID" value="OGE03081.1"/>
    <property type="molecule type" value="Genomic_DNA"/>
</dbReference>
<organism evidence="2 3">
    <name type="scientific">Candidatus Curtissbacteria bacterium RIFOXYA1_FULL_41_14</name>
    <dbReference type="NCBI Taxonomy" id="1797737"/>
    <lineage>
        <taxon>Bacteria</taxon>
        <taxon>Candidatus Curtissiibacteriota</taxon>
    </lineage>
</organism>
<protein>
    <submittedName>
        <fullName evidence="2">Uncharacterized protein</fullName>
    </submittedName>
</protein>
<accession>A0A1F5HFZ7</accession>
<name>A0A1F5HFZ7_9BACT</name>
<dbReference type="Proteomes" id="UP000176751">
    <property type="component" value="Unassembled WGS sequence"/>
</dbReference>
<feature type="region of interest" description="Disordered" evidence="1">
    <location>
        <begin position="1"/>
        <end position="24"/>
    </location>
</feature>
<evidence type="ECO:0000313" key="2">
    <source>
        <dbReference type="EMBL" id="OGE03081.1"/>
    </source>
</evidence>
<sequence>MREIRSSLPSSEFPPGEELDPQRSRKTYISLDGSGKPYWDLAKIYPDPEKQAQFGEDMESLDDFHALALRYPRWAALTSTPADVAYLGLGGHPSCV</sequence>
<reference evidence="2 3" key="1">
    <citation type="journal article" date="2016" name="Nat. Commun.">
        <title>Thousands of microbial genomes shed light on interconnected biogeochemical processes in an aquifer system.</title>
        <authorList>
            <person name="Anantharaman K."/>
            <person name="Brown C.T."/>
            <person name="Hug L.A."/>
            <person name="Sharon I."/>
            <person name="Castelle C.J."/>
            <person name="Probst A.J."/>
            <person name="Thomas B.C."/>
            <person name="Singh A."/>
            <person name="Wilkins M.J."/>
            <person name="Karaoz U."/>
            <person name="Brodie E.L."/>
            <person name="Williams K.H."/>
            <person name="Hubbard S.S."/>
            <person name="Banfield J.F."/>
        </authorList>
    </citation>
    <scope>NUCLEOTIDE SEQUENCE [LARGE SCALE GENOMIC DNA]</scope>
</reference>
<evidence type="ECO:0000256" key="1">
    <source>
        <dbReference type="SAM" id="MobiDB-lite"/>
    </source>
</evidence>
<comment type="caution">
    <text evidence="2">The sequence shown here is derived from an EMBL/GenBank/DDBJ whole genome shotgun (WGS) entry which is preliminary data.</text>
</comment>
<gene>
    <name evidence="2" type="ORF">A2196_04150</name>
</gene>
<proteinExistence type="predicted"/>
<dbReference type="AlphaFoldDB" id="A0A1F5HFZ7"/>